<dbReference type="KEGG" id="hro:HELRODRAFT_176610"/>
<dbReference type="CTD" id="20205903"/>
<dbReference type="Proteomes" id="UP000015101">
    <property type="component" value="Unassembled WGS sequence"/>
</dbReference>
<reference evidence="3" key="1">
    <citation type="submission" date="2012-12" db="EMBL/GenBank/DDBJ databases">
        <authorList>
            <person name="Hellsten U."/>
            <person name="Grimwood J."/>
            <person name="Chapman J.A."/>
            <person name="Shapiro H."/>
            <person name="Aerts A."/>
            <person name="Otillar R.P."/>
            <person name="Terry A.Y."/>
            <person name="Boore J.L."/>
            <person name="Simakov O."/>
            <person name="Marletaz F."/>
            <person name="Cho S.-J."/>
            <person name="Edsinger-Gonzales E."/>
            <person name="Havlak P."/>
            <person name="Kuo D.-H."/>
            <person name="Larsson T."/>
            <person name="Lv J."/>
            <person name="Arendt D."/>
            <person name="Savage R."/>
            <person name="Osoegawa K."/>
            <person name="de Jong P."/>
            <person name="Lindberg D.R."/>
            <person name="Seaver E.C."/>
            <person name="Weisblat D.A."/>
            <person name="Putnam N.H."/>
            <person name="Grigoriev I.V."/>
            <person name="Rokhsar D.S."/>
        </authorList>
    </citation>
    <scope>NUCLEOTIDE SEQUENCE</scope>
</reference>
<dbReference type="EMBL" id="KB097070">
    <property type="protein sequence ID" value="ESN99845.1"/>
    <property type="molecule type" value="Genomic_DNA"/>
</dbReference>
<gene>
    <name evidence="2" type="primary">20205903</name>
    <name evidence="1" type="ORF">HELRODRAFT_176610</name>
</gene>
<evidence type="ECO:0000313" key="2">
    <source>
        <dbReference type="EnsemblMetazoa" id="HelroP176610"/>
    </source>
</evidence>
<sequence length="316" mass="37355">MSSELQSVSRTANELILFTPPSSHELHFHRSTNTTEDASISVIILCFYLIHRQDFDDAIAIDITKSLQRVGKYLIQHKFFERDQRVTHYELVHMEPYFMTSFPKIPLRRVPAAVQNECRRGFVPCLKRIDFLINKKFPRKQLFQIRTAASYYMCWYTMMSEPLLERFYKTCHIPYNWTELAEDYRGYDKRLFDCALHSFCPDPCCGHLNRTSSRNRIFRPTMLRPYVRGTAQFAKDCTELPDFPCGFAAGGCKLDPKKNRSFLDLINNRFNTTCSCLYYKSGYVFDEVFRLCVVVIFAKWLWKLIWNSIPKGRRLQ</sequence>
<proteinExistence type="predicted"/>
<evidence type="ECO:0000313" key="3">
    <source>
        <dbReference type="Proteomes" id="UP000015101"/>
    </source>
</evidence>
<dbReference type="GeneID" id="20205903"/>
<dbReference type="eggNOG" id="ENOG502RYTY">
    <property type="taxonomic scope" value="Eukaryota"/>
</dbReference>
<dbReference type="OrthoDB" id="5985519at2759"/>
<dbReference type="HOGENOM" id="CLU_880768_0_0_1"/>
<dbReference type="EnsemblMetazoa" id="HelroT176610">
    <property type="protein sequence ID" value="HelroP176610"/>
    <property type="gene ID" value="HelroG176610"/>
</dbReference>
<dbReference type="EMBL" id="AMQM01005768">
    <property type="status" value="NOT_ANNOTATED_CDS"/>
    <property type="molecule type" value="Genomic_DNA"/>
</dbReference>
<protein>
    <submittedName>
        <fullName evidence="1 2">Uncharacterized protein</fullName>
    </submittedName>
</protein>
<reference evidence="1 3" key="2">
    <citation type="journal article" date="2013" name="Nature">
        <title>Insights into bilaterian evolution from three spiralian genomes.</title>
        <authorList>
            <person name="Simakov O."/>
            <person name="Marletaz F."/>
            <person name="Cho S.J."/>
            <person name="Edsinger-Gonzales E."/>
            <person name="Havlak P."/>
            <person name="Hellsten U."/>
            <person name="Kuo D.H."/>
            <person name="Larsson T."/>
            <person name="Lv J."/>
            <person name="Arendt D."/>
            <person name="Savage R."/>
            <person name="Osoegawa K."/>
            <person name="de Jong P."/>
            <person name="Grimwood J."/>
            <person name="Chapman J.A."/>
            <person name="Shapiro H."/>
            <person name="Aerts A."/>
            <person name="Otillar R.P."/>
            <person name="Terry A.Y."/>
            <person name="Boore J.L."/>
            <person name="Grigoriev I.V."/>
            <person name="Lindberg D.R."/>
            <person name="Seaver E.C."/>
            <person name="Weisblat D.A."/>
            <person name="Putnam N.H."/>
            <person name="Rokhsar D.S."/>
        </authorList>
    </citation>
    <scope>NUCLEOTIDE SEQUENCE</scope>
</reference>
<dbReference type="EMBL" id="AMQM01005769">
    <property type="status" value="NOT_ANNOTATED_CDS"/>
    <property type="molecule type" value="Genomic_DNA"/>
</dbReference>
<dbReference type="AlphaFoldDB" id="T1FAQ4"/>
<evidence type="ECO:0000313" key="1">
    <source>
        <dbReference type="EMBL" id="ESN99845.1"/>
    </source>
</evidence>
<dbReference type="EMBL" id="AMQM01005770">
    <property type="status" value="NOT_ANNOTATED_CDS"/>
    <property type="molecule type" value="Genomic_DNA"/>
</dbReference>
<dbReference type="STRING" id="6412.T1FAQ4"/>
<keyword evidence="3" id="KW-1185">Reference proteome</keyword>
<reference evidence="2" key="3">
    <citation type="submission" date="2015-06" db="UniProtKB">
        <authorList>
            <consortium name="EnsemblMetazoa"/>
        </authorList>
    </citation>
    <scope>IDENTIFICATION</scope>
</reference>
<dbReference type="InParanoid" id="T1FAQ4"/>
<accession>T1FAQ4</accession>
<organism evidence="2 3">
    <name type="scientific">Helobdella robusta</name>
    <name type="common">Californian leech</name>
    <dbReference type="NCBI Taxonomy" id="6412"/>
    <lineage>
        <taxon>Eukaryota</taxon>
        <taxon>Metazoa</taxon>
        <taxon>Spiralia</taxon>
        <taxon>Lophotrochozoa</taxon>
        <taxon>Annelida</taxon>
        <taxon>Clitellata</taxon>
        <taxon>Hirudinea</taxon>
        <taxon>Rhynchobdellida</taxon>
        <taxon>Glossiphoniidae</taxon>
        <taxon>Helobdella</taxon>
    </lineage>
</organism>
<dbReference type="RefSeq" id="XP_009022190.1">
    <property type="nucleotide sequence ID" value="XM_009023942.1"/>
</dbReference>
<name>T1FAQ4_HELRO</name>